<name>A0A917Z768_9GAMM</name>
<comment type="caution">
    <text evidence="1">The sequence shown here is derived from an EMBL/GenBank/DDBJ whole genome shotgun (WGS) entry which is preliminary data.</text>
</comment>
<accession>A0A917Z768</accession>
<protein>
    <submittedName>
        <fullName evidence="1">Uncharacterized protein</fullName>
    </submittedName>
</protein>
<sequence>MNFKIDIEMTPEEFRRALGLPDVASLQDEMLAKVRERMLAGVEGYDPMALFKQQLTGGMGSLDSLQQMMMAMLSSYQGSQSGSKAKGTDKK</sequence>
<gene>
    <name evidence="1" type="ORF">GCM10011348_01870</name>
</gene>
<dbReference type="AlphaFoldDB" id="A0A917Z768"/>
<reference evidence="1 2" key="1">
    <citation type="journal article" date="2014" name="Int. J. Syst. Evol. Microbiol.">
        <title>Complete genome sequence of Corynebacterium casei LMG S-19264T (=DSM 44701T), isolated from a smear-ripened cheese.</title>
        <authorList>
            <consortium name="US DOE Joint Genome Institute (JGI-PGF)"/>
            <person name="Walter F."/>
            <person name="Albersmeier A."/>
            <person name="Kalinowski J."/>
            <person name="Ruckert C."/>
        </authorList>
    </citation>
    <scope>NUCLEOTIDE SEQUENCE [LARGE SCALE GENOMIC DNA]</scope>
    <source>
        <strain evidence="1 2">CGMCC 1.7286</strain>
    </source>
</reference>
<dbReference type="Proteomes" id="UP000599578">
    <property type="component" value="Unassembled WGS sequence"/>
</dbReference>
<organism evidence="1 2">
    <name type="scientific">Marinobacterium nitratireducens</name>
    <dbReference type="NCBI Taxonomy" id="518897"/>
    <lineage>
        <taxon>Bacteria</taxon>
        <taxon>Pseudomonadati</taxon>
        <taxon>Pseudomonadota</taxon>
        <taxon>Gammaproteobacteria</taxon>
        <taxon>Oceanospirillales</taxon>
        <taxon>Oceanospirillaceae</taxon>
        <taxon>Marinobacterium</taxon>
    </lineage>
</organism>
<dbReference type="EMBL" id="BMLT01000001">
    <property type="protein sequence ID" value="GGO75915.1"/>
    <property type="molecule type" value="Genomic_DNA"/>
</dbReference>
<dbReference type="InterPro" id="IPR045502">
    <property type="entry name" value="DUF6489"/>
</dbReference>
<keyword evidence="2" id="KW-1185">Reference proteome</keyword>
<proteinExistence type="predicted"/>
<dbReference type="Pfam" id="PF20099">
    <property type="entry name" value="DUF6489"/>
    <property type="match status" value="1"/>
</dbReference>
<evidence type="ECO:0000313" key="1">
    <source>
        <dbReference type="EMBL" id="GGO75915.1"/>
    </source>
</evidence>
<evidence type="ECO:0000313" key="2">
    <source>
        <dbReference type="Proteomes" id="UP000599578"/>
    </source>
</evidence>
<dbReference type="RefSeq" id="WP_188857419.1">
    <property type="nucleotide sequence ID" value="NZ_BMLT01000001.1"/>
</dbReference>